<protein>
    <submittedName>
        <fullName evidence="1">Uncharacterized protein</fullName>
    </submittedName>
</protein>
<evidence type="ECO:0000313" key="2">
    <source>
        <dbReference type="Proteomes" id="UP000314294"/>
    </source>
</evidence>
<dbReference type="Proteomes" id="UP000314294">
    <property type="component" value="Unassembled WGS sequence"/>
</dbReference>
<evidence type="ECO:0000313" key="1">
    <source>
        <dbReference type="EMBL" id="TNN85968.1"/>
    </source>
</evidence>
<keyword evidence="2" id="KW-1185">Reference proteome</keyword>
<sequence length="67" mass="7540">MSDAGYRLNEFGAGELARDHEYSRRAMRCDWPSLRHDQIDSVPVSGSFRCAKLLVTGATMAFVVSFR</sequence>
<name>A0A4Z2J8D0_9TELE</name>
<dbReference type="EMBL" id="SRLO01000018">
    <property type="protein sequence ID" value="TNN85968.1"/>
    <property type="molecule type" value="Genomic_DNA"/>
</dbReference>
<proteinExistence type="predicted"/>
<reference evidence="1 2" key="1">
    <citation type="submission" date="2019-03" db="EMBL/GenBank/DDBJ databases">
        <title>First draft genome of Liparis tanakae, snailfish: a comprehensive survey of snailfish specific genes.</title>
        <authorList>
            <person name="Kim W."/>
            <person name="Song I."/>
            <person name="Jeong J.-H."/>
            <person name="Kim D."/>
            <person name="Kim S."/>
            <person name="Ryu S."/>
            <person name="Song J.Y."/>
            <person name="Lee S.K."/>
        </authorList>
    </citation>
    <scope>NUCLEOTIDE SEQUENCE [LARGE SCALE GENOMIC DNA]</scope>
    <source>
        <tissue evidence="1">Muscle</tissue>
    </source>
</reference>
<comment type="caution">
    <text evidence="1">The sequence shown here is derived from an EMBL/GenBank/DDBJ whole genome shotgun (WGS) entry which is preliminary data.</text>
</comment>
<gene>
    <name evidence="1" type="ORF">EYF80_003812</name>
</gene>
<dbReference type="AlphaFoldDB" id="A0A4Z2J8D0"/>
<accession>A0A4Z2J8D0</accession>
<organism evidence="1 2">
    <name type="scientific">Liparis tanakae</name>
    <name type="common">Tanaka's snailfish</name>
    <dbReference type="NCBI Taxonomy" id="230148"/>
    <lineage>
        <taxon>Eukaryota</taxon>
        <taxon>Metazoa</taxon>
        <taxon>Chordata</taxon>
        <taxon>Craniata</taxon>
        <taxon>Vertebrata</taxon>
        <taxon>Euteleostomi</taxon>
        <taxon>Actinopterygii</taxon>
        <taxon>Neopterygii</taxon>
        <taxon>Teleostei</taxon>
        <taxon>Neoteleostei</taxon>
        <taxon>Acanthomorphata</taxon>
        <taxon>Eupercaria</taxon>
        <taxon>Perciformes</taxon>
        <taxon>Cottioidei</taxon>
        <taxon>Cottales</taxon>
        <taxon>Liparidae</taxon>
        <taxon>Liparis</taxon>
    </lineage>
</organism>